<evidence type="ECO:0000313" key="3">
    <source>
        <dbReference type="Proteomes" id="UP000663846"/>
    </source>
</evidence>
<dbReference type="InterPro" id="IPR011600">
    <property type="entry name" value="Pept_C14_caspase"/>
</dbReference>
<dbReference type="Gene3D" id="3.40.50.1460">
    <property type="match status" value="1"/>
</dbReference>
<reference evidence="2" key="1">
    <citation type="submission" date="2021-01" db="EMBL/GenBank/DDBJ databases">
        <authorList>
            <person name="Kaushik A."/>
        </authorList>
    </citation>
    <scope>NUCLEOTIDE SEQUENCE</scope>
    <source>
        <strain evidence="2">AG1-1C</strain>
    </source>
</reference>
<dbReference type="Pfam" id="PF00656">
    <property type="entry name" value="Peptidase_C14"/>
    <property type="match status" value="1"/>
</dbReference>
<dbReference type="GO" id="GO:0006508">
    <property type="term" value="P:proteolysis"/>
    <property type="evidence" value="ECO:0007669"/>
    <property type="project" value="InterPro"/>
</dbReference>
<accession>A0A8H3ATT5</accession>
<evidence type="ECO:0000313" key="2">
    <source>
        <dbReference type="EMBL" id="CAE6440146.1"/>
    </source>
</evidence>
<evidence type="ECO:0000259" key="1">
    <source>
        <dbReference type="Pfam" id="PF00656"/>
    </source>
</evidence>
<name>A0A8H3ATT5_9AGAM</name>
<comment type="caution">
    <text evidence="2">The sequence shown here is derived from an EMBL/GenBank/DDBJ whole genome shotgun (WGS) entry which is preliminary data.</text>
</comment>
<dbReference type="GO" id="GO:0004197">
    <property type="term" value="F:cysteine-type endopeptidase activity"/>
    <property type="evidence" value="ECO:0007669"/>
    <property type="project" value="InterPro"/>
</dbReference>
<dbReference type="AlphaFoldDB" id="A0A8H3ATT5"/>
<proteinExistence type="predicted"/>
<dbReference type="Proteomes" id="UP000663846">
    <property type="component" value="Unassembled WGS sequence"/>
</dbReference>
<organism evidence="2 3">
    <name type="scientific">Rhizoctonia solani</name>
    <dbReference type="NCBI Taxonomy" id="456999"/>
    <lineage>
        <taxon>Eukaryota</taxon>
        <taxon>Fungi</taxon>
        <taxon>Dikarya</taxon>
        <taxon>Basidiomycota</taxon>
        <taxon>Agaricomycotina</taxon>
        <taxon>Agaricomycetes</taxon>
        <taxon>Cantharellales</taxon>
        <taxon>Ceratobasidiaceae</taxon>
        <taxon>Rhizoctonia</taxon>
    </lineage>
</organism>
<sequence length="282" mass="31900">MNWPRPPGNEVDVPMTLRGARKDRLHILEFLRVVAPGFRAELIDNARRKDIRDRIEKLVDSCVSHLVAYFQGHGQEIGNHNNEDYSVRCTFIFVSIEAPLTQAPDITGDPNGDGQLESFTAEELIEMFSAFSARATLVAITDFCHSGNVYRMQFRLRVLNDGTGLWQETREWNDDSKLGQKNKIKAPMIHIAGSLRRQQVYETDKRGGYFTNSLAHLKDVSVTLPRFLLNLRELVNVHLTDAKAHATNPLDACAAQIPQIFSNRMWPLDDPGMLSRICLGTI</sequence>
<feature type="domain" description="Peptidase C14 caspase" evidence="1">
    <location>
        <begin position="14"/>
        <end position="263"/>
    </location>
</feature>
<gene>
    <name evidence="2" type="ORF">RDB_LOCUS128096</name>
</gene>
<dbReference type="EMBL" id="CAJMWS010000386">
    <property type="protein sequence ID" value="CAE6440146.1"/>
    <property type="molecule type" value="Genomic_DNA"/>
</dbReference>
<protein>
    <recommendedName>
        <fullName evidence="1">Peptidase C14 caspase domain-containing protein</fullName>
    </recommendedName>
</protein>